<dbReference type="PANTHER" id="PTHR30506">
    <property type="entry name" value="INNER MEMBRANE PROTEIN"/>
    <property type="match status" value="1"/>
</dbReference>
<evidence type="ECO:0000313" key="9">
    <source>
        <dbReference type="EMBL" id="CCO09257.1"/>
    </source>
</evidence>
<evidence type="ECO:0000256" key="1">
    <source>
        <dbReference type="ARBA" id="ARBA00004651"/>
    </source>
</evidence>
<dbReference type="EMBL" id="CAOS01000014">
    <property type="protein sequence ID" value="CCO09257.1"/>
    <property type="molecule type" value="Genomic_DNA"/>
</dbReference>
<evidence type="ECO:0000256" key="4">
    <source>
        <dbReference type="ARBA" id="ARBA00022692"/>
    </source>
</evidence>
<comment type="caution">
    <text evidence="9">The sequence shown here is derived from an EMBL/GenBank/DDBJ whole genome shotgun (WGS) entry which is preliminary data.</text>
</comment>
<evidence type="ECO:0000256" key="6">
    <source>
        <dbReference type="ARBA" id="ARBA00023136"/>
    </source>
</evidence>
<feature type="transmembrane region" description="Helical" evidence="7">
    <location>
        <begin position="86"/>
        <end position="106"/>
    </location>
</feature>
<dbReference type="AlphaFoldDB" id="K8E0U6"/>
<keyword evidence="5 7" id="KW-1133">Transmembrane helix</keyword>
<comment type="subcellular location">
    <subcellularLocation>
        <location evidence="1">Cell membrane</location>
        <topology evidence="1">Multi-pass membrane protein</topology>
    </subcellularLocation>
</comment>
<feature type="domain" description="Glycine transporter" evidence="8">
    <location>
        <begin position="6"/>
        <end position="80"/>
    </location>
</feature>
<feature type="transmembrane region" description="Helical" evidence="7">
    <location>
        <begin position="118"/>
        <end position="137"/>
    </location>
</feature>
<evidence type="ECO:0000256" key="2">
    <source>
        <dbReference type="ARBA" id="ARBA00008193"/>
    </source>
</evidence>
<organism evidence="9 10">
    <name type="scientific">Desulforamulus hydrothermalis Lam5 = DSM 18033</name>
    <dbReference type="NCBI Taxonomy" id="1121428"/>
    <lineage>
        <taxon>Bacteria</taxon>
        <taxon>Bacillati</taxon>
        <taxon>Bacillota</taxon>
        <taxon>Clostridia</taxon>
        <taxon>Eubacteriales</taxon>
        <taxon>Peptococcaceae</taxon>
        <taxon>Desulforamulus</taxon>
    </lineage>
</organism>
<feature type="transmembrane region" description="Helical" evidence="7">
    <location>
        <begin position="149"/>
        <end position="166"/>
    </location>
</feature>
<accession>K8E0U6</accession>
<dbReference type="Proteomes" id="UP000009315">
    <property type="component" value="Unassembled WGS sequence"/>
</dbReference>
<keyword evidence="10" id="KW-1185">Reference proteome</keyword>
<evidence type="ECO:0000313" key="10">
    <source>
        <dbReference type="Proteomes" id="UP000009315"/>
    </source>
</evidence>
<feature type="domain" description="Glycine transporter" evidence="8">
    <location>
        <begin position="92"/>
        <end position="165"/>
    </location>
</feature>
<keyword evidence="6 7" id="KW-0472">Membrane</keyword>
<dbReference type="Pfam" id="PF03458">
    <property type="entry name" value="Gly_transporter"/>
    <property type="match status" value="2"/>
</dbReference>
<feature type="transmembrane region" description="Helical" evidence="7">
    <location>
        <begin position="64"/>
        <end position="80"/>
    </location>
</feature>
<protein>
    <recommendedName>
        <fullName evidence="8">Glycine transporter domain-containing protein</fullName>
    </recommendedName>
</protein>
<dbReference type="RefSeq" id="WP_008413186.1">
    <property type="nucleotide sequence ID" value="NZ_CAOS01000014.1"/>
</dbReference>
<dbReference type="eggNOG" id="COG2860">
    <property type="taxonomic scope" value="Bacteria"/>
</dbReference>
<keyword evidence="3" id="KW-1003">Cell membrane</keyword>
<name>K8E0U6_9FIRM</name>
<dbReference type="GO" id="GO:0005886">
    <property type="term" value="C:plasma membrane"/>
    <property type="evidence" value="ECO:0007669"/>
    <property type="project" value="UniProtKB-SubCell"/>
</dbReference>
<reference evidence="9 10" key="1">
    <citation type="journal article" date="2013" name="Genome Announc.">
        <title>Genome Sequence of the Sulfate-Reducing Bacterium Desulfotomaculum hydrothermale Lam5(T).</title>
        <authorList>
            <person name="Amin O."/>
            <person name="Fardeau M.L."/>
            <person name="Valette O."/>
            <person name="Hirschler-Rea A."/>
            <person name="Barbe V."/>
            <person name="Medigue C."/>
            <person name="Vacherie B."/>
            <person name="Ollivier B."/>
            <person name="Bertin P.N."/>
            <person name="Dolla A."/>
        </authorList>
    </citation>
    <scope>NUCLEOTIDE SEQUENCE [LARGE SCALE GENOMIC DNA]</scope>
    <source>
        <strain evidence="10">Lam5 / DSM 18033</strain>
    </source>
</reference>
<evidence type="ECO:0000256" key="7">
    <source>
        <dbReference type="SAM" id="Phobius"/>
    </source>
</evidence>
<evidence type="ECO:0000256" key="3">
    <source>
        <dbReference type="ARBA" id="ARBA00022475"/>
    </source>
</evidence>
<comment type="similarity">
    <text evidence="2">Belongs to the UPF0126 family.</text>
</comment>
<gene>
    <name evidence="9" type="ORF">DESHY_70043</name>
</gene>
<dbReference type="OrthoDB" id="9791874at2"/>
<keyword evidence="4 7" id="KW-0812">Transmembrane</keyword>
<sequence length="206" mass="22005">MSVLYLLDLLGTFAFALSGALTAVKKEMDLFGVVVLALVTAIGGGTTRDILLGSTPVFILTQPVYLYVSLAGAVCTFLFYKTLFKINSIILIVDALGLGTFVCIGLSKALTAGISGPGAVMLGVITAVMGGIIRDVLSGQIPSVLTRDFYAVTCVAGGILYLFLWRQNMAADMLLLLTTGFIFTLRLLAIRYRWNFIKAPYSGPET</sequence>
<dbReference type="InterPro" id="IPR005115">
    <property type="entry name" value="Gly_transporter"/>
</dbReference>
<dbReference type="STRING" id="1121428.DESHY_70043"/>
<feature type="transmembrane region" description="Helical" evidence="7">
    <location>
        <begin position="173"/>
        <end position="194"/>
    </location>
</feature>
<evidence type="ECO:0000256" key="5">
    <source>
        <dbReference type="ARBA" id="ARBA00022989"/>
    </source>
</evidence>
<evidence type="ECO:0000259" key="8">
    <source>
        <dbReference type="Pfam" id="PF03458"/>
    </source>
</evidence>
<proteinExistence type="inferred from homology"/>
<dbReference type="PANTHER" id="PTHR30506:SF3">
    <property type="entry name" value="UPF0126 INNER MEMBRANE PROTEIN YADS-RELATED"/>
    <property type="match status" value="1"/>
</dbReference>
<feature type="transmembrane region" description="Helical" evidence="7">
    <location>
        <begin position="30"/>
        <end position="52"/>
    </location>
</feature>